<accession>A0AAN8ZT49</accession>
<dbReference type="AlphaFoldDB" id="A0AAN8ZT49"/>
<protein>
    <recommendedName>
        <fullName evidence="5">Rubrerythrin diiron-binding domain-containing protein</fullName>
    </recommendedName>
</protein>
<dbReference type="InterPro" id="IPR008434">
    <property type="entry name" value="AcsF"/>
</dbReference>
<dbReference type="InterPro" id="IPR003251">
    <property type="entry name" value="Rr_diiron-bd_dom"/>
</dbReference>
<organism evidence="6 7">
    <name type="scientific">Dillenia turbinata</name>
    <dbReference type="NCBI Taxonomy" id="194707"/>
    <lineage>
        <taxon>Eukaryota</taxon>
        <taxon>Viridiplantae</taxon>
        <taxon>Streptophyta</taxon>
        <taxon>Embryophyta</taxon>
        <taxon>Tracheophyta</taxon>
        <taxon>Spermatophyta</taxon>
        <taxon>Magnoliopsida</taxon>
        <taxon>eudicotyledons</taxon>
        <taxon>Gunneridae</taxon>
        <taxon>Pentapetalae</taxon>
        <taxon>Dilleniales</taxon>
        <taxon>Dilleniaceae</taxon>
        <taxon>Dillenia</taxon>
    </lineage>
</organism>
<dbReference type="EMBL" id="JBAMMX010000002">
    <property type="protein sequence ID" value="KAK6945933.1"/>
    <property type="molecule type" value="Genomic_DNA"/>
</dbReference>
<evidence type="ECO:0000259" key="5">
    <source>
        <dbReference type="Pfam" id="PF02915"/>
    </source>
</evidence>
<name>A0AAN8ZT49_9MAGN</name>
<dbReference type="GO" id="GO:0046872">
    <property type="term" value="F:metal ion binding"/>
    <property type="evidence" value="ECO:0007669"/>
    <property type="project" value="UniProtKB-KW"/>
</dbReference>
<keyword evidence="2" id="KW-0479">Metal-binding</keyword>
<evidence type="ECO:0000313" key="7">
    <source>
        <dbReference type="Proteomes" id="UP001370490"/>
    </source>
</evidence>
<comment type="cofactor">
    <cofactor evidence="1">
        <name>Fe cation</name>
        <dbReference type="ChEBI" id="CHEBI:24875"/>
    </cofactor>
</comment>
<dbReference type="GO" id="GO:0015979">
    <property type="term" value="P:photosynthesis"/>
    <property type="evidence" value="ECO:0007669"/>
    <property type="project" value="InterPro"/>
</dbReference>
<dbReference type="Pfam" id="PF02915">
    <property type="entry name" value="Rubrerythrin"/>
    <property type="match status" value="1"/>
</dbReference>
<evidence type="ECO:0000256" key="4">
    <source>
        <dbReference type="ARBA" id="ARBA00023004"/>
    </source>
</evidence>
<keyword evidence="3" id="KW-0560">Oxidoreductase</keyword>
<keyword evidence="4" id="KW-0408">Iron</keyword>
<dbReference type="GO" id="GO:0048529">
    <property type="term" value="F:magnesium-protoporphyrin IX monomethyl ester (oxidative) cyclase activity"/>
    <property type="evidence" value="ECO:0007669"/>
    <property type="project" value="InterPro"/>
</dbReference>
<dbReference type="PANTHER" id="PTHR31053:SF2">
    <property type="entry name" value="MAGNESIUM-PROTOPORPHYRIN IX MONOMETHYL ESTER [OXIDATIVE] CYCLASE, CHLOROPLASTIC"/>
    <property type="match status" value="1"/>
</dbReference>
<evidence type="ECO:0000256" key="2">
    <source>
        <dbReference type="ARBA" id="ARBA00022723"/>
    </source>
</evidence>
<dbReference type="GO" id="GO:0015995">
    <property type="term" value="P:chlorophyll biosynthetic process"/>
    <property type="evidence" value="ECO:0007669"/>
    <property type="project" value="InterPro"/>
</dbReference>
<gene>
    <name evidence="6" type="ORF">RJ641_013477</name>
</gene>
<dbReference type="GO" id="GO:0009535">
    <property type="term" value="C:chloroplast thylakoid membrane"/>
    <property type="evidence" value="ECO:0007669"/>
    <property type="project" value="TreeGrafter"/>
</dbReference>
<evidence type="ECO:0000256" key="1">
    <source>
        <dbReference type="ARBA" id="ARBA00001962"/>
    </source>
</evidence>
<evidence type="ECO:0000313" key="6">
    <source>
        <dbReference type="EMBL" id="KAK6945933.1"/>
    </source>
</evidence>
<sequence>METIFNTEINKNLNQSEIEALLQEFKTDYNQTQFVRNKEFKEAADKIQGPPRKIFVEFLLYKEHGRRLKKTNPVVSDIFSHMSWDKARHAVFLNKGLSYFNLALDLGHECGLNLKNIGISEVNHIFREANSCADRLAKLGQEASAGLHEAESPPKELFLLLEKDVSGISRVRTKKLSNTSKK</sequence>
<dbReference type="PANTHER" id="PTHR31053">
    <property type="entry name" value="MAGNESIUM-PROTOPORPHYRIN IX MONOMETHYL ESTER [OXIDATIVE] CYCLASE, CHLOROPLASTIC"/>
    <property type="match status" value="1"/>
</dbReference>
<dbReference type="Proteomes" id="UP001370490">
    <property type="component" value="Unassembled WGS sequence"/>
</dbReference>
<comment type="caution">
    <text evidence="6">The sequence shown here is derived from an EMBL/GenBank/DDBJ whole genome shotgun (WGS) entry which is preliminary data.</text>
</comment>
<evidence type="ECO:0000256" key="3">
    <source>
        <dbReference type="ARBA" id="ARBA00023002"/>
    </source>
</evidence>
<keyword evidence="7" id="KW-1185">Reference proteome</keyword>
<reference evidence="6 7" key="1">
    <citation type="submission" date="2023-12" db="EMBL/GenBank/DDBJ databases">
        <title>A high-quality genome assembly for Dillenia turbinata (Dilleniales).</title>
        <authorList>
            <person name="Chanderbali A."/>
        </authorList>
    </citation>
    <scope>NUCLEOTIDE SEQUENCE [LARGE SCALE GENOMIC DNA]</scope>
    <source>
        <strain evidence="6">LSX21</strain>
        <tissue evidence="6">Leaf</tissue>
    </source>
</reference>
<proteinExistence type="predicted"/>
<feature type="domain" description="Rubrerythrin diiron-binding" evidence="5">
    <location>
        <begin position="57"/>
        <end position="106"/>
    </location>
</feature>